<name>A0A2T4C5U0_TRILO</name>
<keyword evidence="1" id="KW-1133">Transmembrane helix</keyword>
<dbReference type="Proteomes" id="UP000240760">
    <property type="component" value="Unassembled WGS sequence"/>
</dbReference>
<accession>A0A2T4C5U0</accession>
<keyword evidence="3" id="KW-1185">Reference proteome</keyword>
<feature type="transmembrane region" description="Helical" evidence="1">
    <location>
        <begin position="101"/>
        <end position="130"/>
    </location>
</feature>
<keyword evidence="1" id="KW-0812">Transmembrane</keyword>
<evidence type="ECO:0000256" key="1">
    <source>
        <dbReference type="SAM" id="Phobius"/>
    </source>
</evidence>
<evidence type="ECO:0000313" key="3">
    <source>
        <dbReference type="Proteomes" id="UP000240760"/>
    </source>
</evidence>
<dbReference type="EMBL" id="KZ679131">
    <property type="protein sequence ID" value="PTB76892.1"/>
    <property type="molecule type" value="Genomic_DNA"/>
</dbReference>
<protein>
    <submittedName>
        <fullName evidence="2">Uncharacterized protein</fullName>
    </submittedName>
</protein>
<keyword evidence="1" id="KW-0472">Membrane</keyword>
<proteinExistence type="predicted"/>
<organism evidence="2 3">
    <name type="scientific">Trichoderma longibrachiatum ATCC 18648</name>
    <dbReference type="NCBI Taxonomy" id="983965"/>
    <lineage>
        <taxon>Eukaryota</taxon>
        <taxon>Fungi</taxon>
        <taxon>Dikarya</taxon>
        <taxon>Ascomycota</taxon>
        <taxon>Pezizomycotina</taxon>
        <taxon>Sordariomycetes</taxon>
        <taxon>Hypocreomycetidae</taxon>
        <taxon>Hypocreales</taxon>
        <taxon>Hypocreaceae</taxon>
        <taxon>Trichoderma</taxon>
    </lineage>
</organism>
<dbReference type="AlphaFoldDB" id="A0A2T4C5U0"/>
<evidence type="ECO:0000313" key="2">
    <source>
        <dbReference type="EMBL" id="PTB76892.1"/>
    </source>
</evidence>
<gene>
    <name evidence="2" type="ORF">M440DRAFT_306177</name>
</gene>
<reference evidence="2 3" key="1">
    <citation type="submission" date="2016-07" db="EMBL/GenBank/DDBJ databases">
        <title>Multiple horizontal gene transfer events from other fungi enriched the ability of initially mycotrophic Trichoderma (Ascomycota) to feed on dead plant biomass.</title>
        <authorList>
            <consortium name="DOE Joint Genome Institute"/>
            <person name="Aerts A."/>
            <person name="Atanasova L."/>
            <person name="Chenthamara K."/>
            <person name="Zhang J."/>
            <person name="Grujic M."/>
            <person name="Henrissat B."/>
            <person name="Kuo A."/>
            <person name="Salamov A."/>
            <person name="Lipzen A."/>
            <person name="Labutti K."/>
            <person name="Barry K."/>
            <person name="Miao Y."/>
            <person name="Rahimi M.J."/>
            <person name="Shen Q."/>
            <person name="Grigoriev I.V."/>
            <person name="Kubicek C.P."/>
            <person name="Druzhinina I.S."/>
        </authorList>
    </citation>
    <scope>NUCLEOTIDE SEQUENCE [LARGE SCALE GENOMIC DNA]</scope>
    <source>
        <strain evidence="2 3">ATCC 18648</strain>
    </source>
</reference>
<sequence>MFTLDWKWLKTDMFGFYFRYRPMFPLMTSPSSKADASGNGSRPLANANRRRISPFILIHSAECSPLDFPMATRLIKGQGLSKPEWQASSGCRLEGRLHHIFAWNCIFISYLASFPLPGFGMCITFSIGVVHAPLTL</sequence>